<sequence length="384" mass="43151">MSADESSDDTEIFQVEVGFHDENECRSVLEPLANQNQCSFEQQFGVQKVALTVPRSFADDNHQQRASTVLQSITVDGKSFRLGIYNGEIKVLLEAIEYQVADIIAICSESGILRNIVLTAAGTAVSAEYQRIQSQQPWLETPPGSLKCKKIVHYTLGLDALNICLTLFVKMWVANAYDNNYQSIAFGVENPAFASSMIALVKQSLERHRKPLSVLFVISERDLAKITLKSSSSSQPDLKKCRSEMEEVCKNSLIKSLIENTSDLREWTQSTVKRYFEFCVGVKQVLPRMDIGNGIVELKGSAAHVEDCKNYFNELNSGLLNQAKKVARAQSVVWSYVHPETNQWAQYPIKLNAEIEDAFQKRLPVQKKKNQGNLLSFRVFPRTG</sequence>
<dbReference type="OrthoDB" id="10131069at2759"/>
<evidence type="ECO:0000313" key="2">
    <source>
        <dbReference type="EMBL" id="CAF1174937.1"/>
    </source>
</evidence>
<evidence type="ECO:0000259" key="1">
    <source>
        <dbReference type="PROSITE" id="PS50918"/>
    </source>
</evidence>
<proteinExistence type="predicted"/>
<evidence type="ECO:0000313" key="3">
    <source>
        <dbReference type="EMBL" id="CAF1313638.1"/>
    </source>
</evidence>
<dbReference type="Proteomes" id="UP000681722">
    <property type="component" value="Unassembled WGS sequence"/>
</dbReference>
<dbReference type="EMBL" id="CAJNOQ010013065">
    <property type="protein sequence ID" value="CAF1313638.1"/>
    <property type="molecule type" value="Genomic_DNA"/>
</dbReference>
<accession>A0A815EMR2</accession>
<dbReference type="Gene3D" id="3.40.220.10">
    <property type="entry name" value="Leucine Aminopeptidase, subunit E, domain 1"/>
    <property type="match status" value="1"/>
</dbReference>
<dbReference type="InterPro" id="IPR037197">
    <property type="entry name" value="WWE_dom_sf"/>
</dbReference>
<name>A0A815EMR2_9BILA</name>
<feature type="domain" description="WWE" evidence="1">
    <location>
        <begin position="318"/>
        <end position="384"/>
    </location>
</feature>
<protein>
    <recommendedName>
        <fullName evidence="1">WWE domain-containing protein</fullName>
    </recommendedName>
</protein>
<dbReference type="Proteomes" id="UP000663829">
    <property type="component" value="Unassembled WGS sequence"/>
</dbReference>
<comment type="caution">
    <text evidence="3">The sequence shown here is derived from an EMBL/GenBank/DDBJ whole genome shotgun (WGS) entry which is preliminary data.</text>
</comment>
<dbReference type="InterPro" id="IPR004170">
    <property type="entry name" value="WWE_dom"/>
</dbReference>
<dbReference type="EMBL" id="CAJOBA010034479">
    <property type="protein sequence ID" value="CAF3986156.1"/>
    <property type="molecule type" value="Genomic_DNA"/>
</dbReference>
<reference evidence="3" key="1">
    <citation type="submission" date="2021-02" db="EMBL/GenBank/DDBJ databases">
        <authorList>
            <person name="Nowell W R."/>
        </authorList>
    </citation>
    <scope>NUCLEOTIDE SEQUENCE</scope>
</reference>
<dbReference type="Proteomes" id="UP000682733">
    <property type="component" value="Unassembled WGS sequence"/>
</dbReference>
<evidence type="ECO:0000313" key="6">
    <source>
        <dbReference type="Proteomes" id="UP000663829"/>
    </source>
</evidence>
<dbReference type="Proteomes" id="UP000677228">
    <property type="component" value="Unassembled WGS sequence"/>
</dbReference>
<dbReference type="EMBL" id="CAJNOK010012955">
    <property type="protein sequence ID" value="CAF1174937.1"/>
    <property type="molecule type" value="Genomic_DNA"/>
</dbReference>
<organism evidence="3 6">
    <name type="scientific">Didymodactylos carnosus</name>
    <dbReference type="NCBI Taxonomy" id="1234261"/>
    <lineage>
        <taxon>Eukaryota</taxon>
        <taxon>Metazoa</taxon>
        <taxon>Spiralia</taxon>
        <taxon>Gnathifera</taxon>
        <taxon>Rotifera</taxon>
        <taxon>Eurotatoria</taxon>
        <taxon>Bdelloidea</taxon>
        <taxon>Philodinida</taxon>
        <taxon>Philodinidae</taxon>
        <taxon>Didymodactylos</taxon>
    </lineage>
</organism>
<gene>
    <name evidence="3" type="ORF">GPM918_LOCUS29119</name>
    <name evidence="2" type="ORF">OVA965_LOCUS22763</name>
    <name evidence="5" type="ORF">SRO942_LOCUS29679</name>
    <name evidence="4" type="ORF">TMI583_LOCUS23477</name>
</gene>
<dbReference type="SUPFAM" id="SSF117839">
    <property type="entry name" value="WWE domain"/>
    <property type="match status" value="1"/>
</dbReference>
<dbReference type="EMBL" id="CAJOBC010043935">
    <property type="protein sequence ID" value="CAF4153583.1"/>
    <property type="molecule type" value="Genomic_DNA"/>
</dbReference>
<dbReference type="AlphaFoldDB" id="A0A815EMR2"/>
<evidence type="ECO:0000313" key="4">
    <source>
        <dbReference type="EMBL" id="CAF3986156.1"/>
    </source>
</evidence>
<dbReference type="InterPro" id="IPR043472">
    <property type="entry name" value="Macro_dom-like"/>
</dbReference>
<keyword evidence="6" id="KW-1185">Reference proteome</keyword>
<evidence type="ECO:0000313" key="5">
    <source>
        <dbReference type="EMBL" id="CAF4153583.1"/>
    </source>
</evidence>
<dbReference type="PROSITE" id="PS50918">
    <property type="entry name" value="WWE"/>
    <property type="match status" value="1"/>
</dbReference>